<accession>A0A6A5C8T8</accession>
<reference evidence="2 3" key="1">
    <citation type="journal article" date="2019" name="Sci. Rep.">
        <title>Nanopore sequencing improves the draft genome of the human pathogenic amoeba Naegleria fowleri.</title>
        <authorList>
            <person name="Liechti N."/>
            <person name="Schurch N."/>
            <person name="Bruggmann R."/>
            <person name="Wittwer M."/>
        </authorList>
    </citation>
    <scope>NUCLEOTIDE SEQUENCE [LARGE SCALE GENOMIC DNA]</scope>
    <source>
        <strain evidence="2 3">ATCC 30894</strain>
    </source>
</reference>
<dbReference type="VEuPathDB" id="AmoebaDB:NfTy_002500"/>
<dbReference type="EMBL" id="VFQX01000003">
    <property type="protein sequence ID" value="KAF0984176.1"/>
    <property type="molecule type" value="Genomic_DNA"/>
</dbReference>
<gene>
    <name evidence="2" type="ORF">FDP41_007353</name>
</gene>
<dbReference type="RefSeq" id="XP_044568889.1">
    <property type="nucleotide sequence ID" value="XM_044711089.1"/>
</dbReference>
<protein>
    <submittedName>
        <fullName evidence="2">Uncharacterized protein</fullName>
    </submittedName>
</protein>
<evidence type="ECO:0000313" key="3">
    <source>
        <dbReference type="Proteomes" id="UP000444721"/>
    </source>
</evidence>
<dbReference type="VEuPathDB" id="AmoebaDB:FDP41_007353"/>
<dbReference type="OrthoDB" id="10669849at2759"/>
<organism evidence="2 3">
    <name type="scientific">Naegleria fowleri</name>
    <name type="common">Brain eating amoeba</name>
    <dbReference type="NCBI Taxonomy" id="5763"/>
    <lineage>
        <taxon>Eukaryota</taxon>
        <taxon>Discoba</taxon>
        <taxon>Heterolobosea</taxon>
        <taxon>Tetramitia</taxon>
        <taxon>Eutetramitia</taxon>
        <taxon>Vahlkampfiidae</taxon>
        <taxon>Naegleria</taxon>
    </lineage>
</organism>
<feature type="region of interest" description="Disordered" evidence="1">
    <location>
        <begin position="1"/>
        <end position="60"/>
    </location>
</feature>
<dbReference type="AlphaFoldDB" id="A0A6A5C8T8"/>
<dbReference type="VEuPathDB" id="AmoebaDB:NF0000140"/>
<feature type="compositionally biased region" description="Polar residues" evidence="1">
    <location>
        <begin position="1"/>
        <end position="12"/>
    </location>
</feature>
<dbReference type="GeneID" id="68114571"/>
<proteinExistence type="predicted"/>
<keyword evidence="3" id="KW-1185">Reference proteome</keyword>
<evidence type="ECO:0000313" key="2">
    <source>
        <dbReference type="EMBL" id="KAF0984176.1"/>
    </source>
</evidence>
<sequence length="358" mass="41311">MLLSRSSASNHHQALRALPGREREELSLEPSRVNVSHEETYEEEEEDKAIHTNKSRSFKTTHASGLMQAMKSSFASNFVPLFHPPHHHREEQLQAEKFNNHTISENGKLKSLPTAPQTTNLSYNEERSNTLHSSQRLLPHNNTNNKTISQIEGFRVHNNSVNRTNEEMNEEDVLSETLDDCPVDPNNTSPSIQNQDSSFNVNSSLNTTFSEMFTRLLGREKRRPHCTAPIRTVIVVPYFLKEQYEKHAENEKMAKSQVSTEECARDVKSQKSMPSQKNHHETIDHLESNENVTNEVSIEYEDMGRNPSLSPCIRSVTIYKKEWLVGVEENVRTRFVGERDLERYLDIEGANYRLRRKK</sequence>
<dbReference type="Proteomes" id="UP000444721">
    <property type="component" value="Unassembled WGS sequence"/>
</dbReference>
<feature type="region of interest" description="Disordered" evidence="1">
    <location>
        <begin position="251"/>
        <end position="282"/>
    </location>
</feature>
<name>A0A6A5C8T8_NAEFO</name>
<comment type="caution">
    <text evidence="2">The sequence shown here is derived from an EMBL/GenBank/DDBJ whole genome shotgun (WGS) entry which is preliminary data.</text>
</comment>
<evidence type="ECO:0000256" key="1">
    <source>
        <dbReference type="SAM" id="MobiDB-lite"/>
    </source>
</evidence>